<keyword evidence="2" id="KW-1185">Reference proteome</keyword>
<organism evidence="1 2">
    <name type="scientific">Periconia macrospinosa</name>
    <dbReference type="NCBI Taxonomy" id="97972"/>
    <lineage>
        <taxon>Eukaryota</taxon>
        <taxon>Fungi</taxon>
        <taxon>Dikarya</taxon>
        <taxon>Ascomycota</taxon>
        <taxon>Pezizomycotina</taxon>
        <taxon>Dothideomycetes</taxon>
        <taxon>Pleosporomycetidae</taxon>
        <taxon>Pleosporales</taxon>
        <taxon>Massarineae</taxon>
        <taxon>Periconiaceae</taxon>
        <taxon>Periconia</taxon>
    </lineage>
</organism>
<sequence length="101" mass="11756">MDLTSSTFDSFLYHKAQHWLRPGKGTYVGMRSIQHMRVRDSYTWAGSLHAHRSCQCLLFFCTCTFTLLQSTKQTSIGNLSLIHRHQSRFFFFSPAILLLHT</sequence>
<name>A0A2V1E3G9_9PLEO</name>
<evidence type="ECO:0000313" key="1">
    <source>
        <dbReference type="EMBL" id="PVI03985.1"/>
    </source>
</evidence>
<accession>A0A2V1E3G9</accession>
<reference evidence="1 2" key="1">
    <citation type="journal article" date="2018" name="Sci. Rep.">
        <title>Comparative genomics provides insights into the lifestyle and reveals functional heterogeneity of dark septate endophytic fungi.</title>
        <authorList>
            <person name="Knapp D.G."/>
            <person name="Nemeth J.B."/>
            <person name="Barry K."/>
            <person name="Hainaut M."/>
            <person name="Henrissat B."/>
            <person name="Johnson J."/>
            <person name="Kuo A."/>
            <person name="Lim J.H.P."/>
            <person name="Lipzen A."/>
            <person name="Nolan M."/>
            <person name="Ohm R.A."/>
            <person name="Tamas L."/>
            <person name="Grigoriev I.V."/>
            <person name="Spatafora J.W."/>
            <person name="Nagy L.G."/>
            <person name="Kovacs G.M."/>
        </authorList>
    </citation>
    <scope>NUCLEOTIDE SEQUENCE [LARGE SCALE GENOMIC DNA]</scope>
    <source>
        <strain evidence="1 2">DSE2036</strain>
    </source>
</reference>
<gene>
    <name evidence="1" type="ORF">DM02DRAFT_208341</name>
</gene>
<proteinExistence type="predicted"/>
<protein>
    <submittedName>
        <fullName evidence="1">Uncharacterized protein</fullName>
    </submittedName>
</protein>
<dbReference type="Proteomes" id="UP000244855">
    <property type="component" value="Unassembled WGS sequence"/>
</dbReference>
<dbReference type="AlphaFoldDB" id="A0A2V1E3G9"/>
<evidence type="ECO:0000313" key="2">
    <source>
        <dbReference type="Proteomes" id="UP000244855"/>
    </source>
</evidence>
<dbReference type="EMBL" id="KZ805325">
    <property type="protein sequence ID" value="PVI03985.1"/>
    <property type="molecule type" value="Genomic_DNA"/>
</dbReference>